<protein>
    <submittedName>
        <fullName evidence="2">Uncharacterized protein</fullName>
    </submittedName>
</protein>
<accession>A0A8J4YF88</accession>
<organism evidence="2 3">
    <name type="scientific">Chionoecetes opilio</name>
    <name type="common">Atlantic snow crab</name>
    <name type="synonym">Cancer opilio</name>
    <dbReference type="NCBI Taxonomy" id="41210"/>
    <lineage>
        <taxon>Eukaryota</taxon>
        <taxon>Metazoa</taxon>
        <taxon>Ecdysozoa</taxon>
        <taxon>Arthropoda</taxon>
        <taxon>Crustacea</taxon>
        <taxon>Multicrustacea</taxon>
        <taxon>Malacostraca</taxon>
        <taxon>Eumalacostraca</taxon>
        <taxon>Eucarida</taxon>
        <taxon>Decapoda</taxon>
        <taxon>Pleocyemata</taxon>
        <taxon>Brachyura</taxon>
        <taxon>Eubrachyura</taxon>
        <taxon>Majoidea</taxon>
        <taxon>Majidae</taxon>
        <taxon>Chionoecetes</taxon>
    </lineage>
</organism>
<gene>
    <name evidence="2" type="ORF">GWK47_035511</name>
</gene>
<dbReference type="AlphaFoldDB" id="A0A8J4YF88"/>
<dbReference type="EMBL" id="JACEEZ010003811">
    <property type="protein sequence ID" value="KAG0727015.1"/>
    <property type="molecule type" value="Genomic_DNA"/>
</dbReference>
<keyword evidence="3" id="KW-1185">Reference proteome</keyword>
<evidence type="ECO:0000313" key="2">
    <source>
        <dbReference type="EMBL" id="KAG0727015.1"/>
    </source>
</evidence>
<feature type="region of interest" description="Disordered" evidence="1">
    <location>
        <begin position="14"/>
        <end position="38"/>
    </location>
</feature>
<name>A0A8J4YF88_CHIOP</name>
<sequence length="154" mass="17137">MGPKKFLAVELLKGGAQSSAGEESTGSQKGRKSRLERSGAPHLRLTCRFMLPAFPPLHPQLRLRRKGQADELLREIPQWCCSFPRWGLQKKWRNWWCCISGGFSWVWGRVAEFGPPLGAGTTFQAEGTTNPNTPVAFFPPFAVSLKLASEDPNP</sequence>
<evidence type="ECO:0000256" key="1">
    <source>
        <dbReference type="SAM" id="MobiDB-lite"/>
    </source>
</evidence>
<dbReference type="Proteomes" id="UP000770661">
    <property type="component" value="Unassembled WGS sequence"/>
</dbReference>
<comment type="caution">
    <text evidence="2">The sequence shown here is derived from an EMBL/GenBank/DDBJ whole genome shotgun (WGS) entry which is preliminary data.</text>
</comment>
<evidence type="ECO:0000313" key="3">
    <source>
        <dbReference type="Proteomes" id="UP000770661"/>
    </source>
</evidence>
<reference evidence="2" key="1">
    <citation type="submission" date="2020-07" db="EMBL/GenBank/DDBJ databases">
        <title>The High-quality genome of the commercially important snow crab, Chionoecetes opilio.</title>
        <authorList>
            <person name="Jeong J.-H."/>
            <person name="Ryu S."/>
        </authorList>
    </citation>
    <scope>NUCLEOTIDE SEQUENCE</scope>
    <source>
        <strain evidence="2">MADBK_172401_WGS</strain>
        <tissue evidence="2">Digestive gland</tissue>
    </source>
</reference>
<proteinExistence type="predicted"/>
<feature type="compositionally biased region" description="Polar residues" evidence="1">
    <location>
        <begin position="16"/>
        <end position="28"/>
    </location>
</feature>